<dbReference type="STRING" id="1797291.A2V47_00950"/>
<sequence>MEKNEIIEYWVKLSKEDYSAMVNLFKSGNYSWSLFIGHLVVEKLLKAYYVKNCDINPPHTHNLTQIAEKAKLRLTEKQKDFFDLLNTFNILARYPDYKLDFYKKCTREYATKQINEIEELRLWLLKQIEK</sequence>
<dbReference type="Pfam" id="PF05168">
    <property type="entry name" value="HEPN"/>
    <property type="match status" value="1"/>
</dbReference>
<dbReference type="EMBL" id="MEYH01000037">
    <property type="protein sequence ID" value="OGD16256.1"/>
    <property type="molecule type" value="Genomic_DNA"/>
</dbReference>
<dbReference type="Proteomes" id="UP000177701">
    <property type="component" value="Unassembled WGS sequence"/>
</dbReference>
<proteinExistence type="predicted"/>
<evidence type="ECO:0000313" key="2">
    <source>
        <dbReference type="EMBL" id="OGD16256.1"/>
    </source>
</evidence>
<reference evidence="2 3" key="1">
    <citation type="journal article" date="2016" name="Nat. Commun.">
        <title>Thousands of microbial genomes shed light on interconnected biogeochemical processes in an aquifer system.</title>
        <authorList>
            <person name="Anantharaman K."/>
            <person name="Brown C.T."/>
            <person name="Hug L.A."/>
            <person name="Sharon I."/>
            <person name="Castelle C.J."/>
            <person name="Probst A.J."/>
            <person name="Thomas B.C."/>
            <person name="Singh A."/>
            <person name="Wilkins M.J."/>
            <person name="Karaoz U."/>
            <person name="Brodie E.L."/>
            <person name="Williams K.H."/>
            <person name="Hubbard S.S."/>
            <person name="Banfield J.F."/>
        </authorList>
    </citation>
    <scope>NUCLEOTIDE SEQUENCE [LARGE SCALE GENOMIC DNA]</scope>
</reference>
<accession>A0A1F5AD44</accession>
<protein>
    <submittedName>
        <fullName evidence="2">DNA-binding protein</fullName>
    </submittedName>
</protein>
<dbReference type="SUPFAM" id="SSF81593">
    <property type="entry name" value="Nucleotidyltransferase substrate binding subunit/domain"/>
    <property type="match status" value="1"/>
</dbReference>
<evidence type="ECO:0000313" key="3">
    <source>
        <dbReference type="Proteomes" id="UP000177701"/>
    </source>
</evidence>
<dbReference type="GO" id="GO:0003677">
    <property type="term" value="F:DNA binding"/>
    <property type="evidence" value="ECO:0007669"/>
    <property type="project" value="UniProtKB-KW"/>
</dbReference>
<dbReference type="AlphaFoldDB" id="A0A1F5AD44"/>
<keyword evidence="2" id="KW-0238">DNA-binding</keyword>
<dbReference type="PROSITE" id="PS50910">
    <property type="entry name" value="HEPN"/>
    <property type="match status" value="1"/>
</dbReference>
<evidence type="ECO:0000259" key="1">
    <source>
        <dbReference type="PROSITE" id="PS50910"/>
    </source>
</evidence>
<gene>
    <name evidence="2" type="ORF">A2V47_00950</name>
</gene>
<name>A0A1F5AD44_9BACT</name>
<organism evidence="2 3">
    <name type="scientific">Candidatus Sediminicultor quintus</name>
    <dbReference type="NCBI Taxonomy" id="1797291"/>
    <lineage>
        <taxon>Bacteria</taxon>
        <taxon>Pseudomonadati</taxon>
        <taxon>Atribacterota</taxon>
        <taxon>Candidatus Phoenicimicrobiia</taxon>
        <taxon>Candidatus Pheonicimicrobiales</taxon>
        <taxon>Candidatus Phoenicimicrobiaceae</taxon>
        <taxon>Candidatus Sediminicultor</taxon>
    </lineage>
</organism>
<dbReference type="InterPro" id="IPR007842">
    <property type="entry name" value="HEPN_dom"/>
</dbReference>
<comment type="caution">
    <text evidence="2">The sequence shown here is derived from an EMBL/GenBank/DDBJ whole genome shotgun (WGS) entry which is preliminary data.</text>
</comment>
<feature type="domain" description="HEPN" evidence="1">
    <location>
        <begin position="11"/>
        <end position="120"/>
    </location>
</feature>
<dbReference type="SMART" id="SM00748">
    <property type="entry name" value="HEPN"/>
    <property type="match status" value="1"/>
</dbReference>
<dbReference type="Gene3D" id="1.20.120.330">
    <property type="entry name" value="Nucleotidyltransferases domain 2"/>
    <property type="match status" value="1"/>
</dbReference>